<keyword evidence="3" id="KW-1185">Reference proteome</keyword>
<proteinExistence type="predicted"/>
<dbReference type="Proteomes" id="UP000596387">
    <property type="component" value="Chromosome"/>
</dbReference>
<evidence type="ECO:0000313" key="3">
    <source>
        <dbReference type="Proteomes" id="UP000596387"/>
    </source>
</evidence>
<feature type="compositionally biased region" description="Low complexity" evidence="1">
    <location>
        <begin position="191"/>
        <end position="202"/>
    </location>
</feature>
<organism evidence="2 3">
    <name type="scientific">Ponticoccus alexandrii</name>
    <dbReference type="NCBI Taxonomy" id="1943633"/>
    <lineage>
        <taxon>Bacteria</taxon>
        <taxon>Pseudomonadati</taxon>
        <taxon>Pseudomonadota</taxon>
        <taxon>Alphaproteobacteria</taxon>
        <taxon>Rhodobacterales</taxon>
        <taxon>Roseobacteraceae</taxon>
        <taxon>Ponticoccus</taxon>
    </lineage>
</organism>
<name>A0ABX7FAQ6_9RHOB</name>
<reference evidence="2 3" key="1">
    <citation type="submission" date="2019-12" db="EMBL/GenBank/DDBJ databases">
        <title>Complete Genome Sequence of a Quorum-Sensing Bacterium,Rhodobacteraceae bacterium C31, Isolated from a marine microalgae symbiotic bacteria.</title>
        <authorList>
            <person name="Zhang Y."/>
        </authorList>
    </citation>
    <scope>NUCLEOTIDE SEQUENCE [LARGE SCALE GENOMIC DNA]</scope>
    <source>
        <strain evidence="2 3">C31</strain>
    </source>
</reference>
<evidence type="ECO:0008006" key="4">
    <source>
        <dbReference type="Google" id="ProtNLM"/>
    </source>
</evidence>
<feature type="region of interest" description="Disordered" evidence="1">
    <location>
        <begin position="165"/>
        <end position="214"/>
    </location>
</feature>
<dbReference type="RefSeq" id="WP_023850455.1">
    <property type="nucleotide sequence ID" value="NZ_CP047166.1"/>
</dbReference>
<sequence length="263" mass="27350">MHAMIVDSRPTRLDLIQIAFLEAGIHVTGSGSLAVADCCLRRAVVDLLVLDAEVAGRRTGEIIALAERRNPRLVTLVLTRNVASVTDTYTEVFQSVHCVLEADVPPAMVARMAQASLAGRTIARVAAAKSMTAEGAPDAAGQVVPDRQQAPEMAPNEAAVAWADHAPPSAPADGGHAETEPSWSEAGGQDAAAPVAQRSAPAENVPFPSSAADATMAPAPRQTALAQMVAARASAAEQDDPAPVFATRRRRVAPHHQLMAMGA</sequence>
<evidence type="ECO:0000313" key="2">
    <source>
        <dbReference type="EMBL" id="QRF67184.1"/>
    </source>
</evidence>
<dbReference type="EMBL" id="CP047166">
    <property type="protein sequence ID" value="QRF67184.1"/>
    <property type="molecule type" value="Genomic_DNA"/>
</dbReference>
<protein>
    <recommendedName>
        <fullName evidence="4">Response regulatory domain-containing protein</fullName>
    </recommendedName>
</protein>
<accession>A0ABX7FAQ6</accession>
<gene>
    <name evidence="2" type="ORF">GQA70_13220</name>
</gene>
<evidence type="ECO:0000256" key="1">
    <source>
        <dbReference type="SAM" id="MobiDB-lite"/>
    </source>
</evidence>